<sequence>MVGFAVSGIEFVTGVCVYYTRHTLARTLGGLVPSLYKNSLTLYNAPRRDVTNTTSYQINAAAALPFNPTAKMRFGILKIGVLLKGGGAGLSHGTGV</sequence>
<dbReference type="Proteomes" id="UP001234178">
    <property type="component" value="Unassembled WGS sequence"/>
</dbReference>
<accession>A0ABQ9ZC94</accession>
<evidence type="ECO:0000313" key="2">
    <source>
        <dbReference type="Proteomes" id="UP001234178"/>
    </source>
</evidence>
<comment type="caution">
    <text evidence="1">The sequence shown here is derived from an EMBL/GenBank/DDBJ whole genome shotgun (WGS) entry which is preliminary data.</text>
</comment>
<dbReference type="EMBL" id="JAOYFB010000003">
    <property type="protein sequence ID" value="KAK4010534.1"/>
    <property type="molecule type" value="Genomic_DNA"/>
</dbReference>
<proteinExistence type="predicted"/>
<keyword evidence="2" id="KW-1185">Reference proteome</keyword>
<organism evidence="1 2">
    <name type="scientific">Daphnia magna</name>
    <dbReference type="NCBI Taxonomy" id="35525"/>
    <lineage>
        <taxon>Eukaryota</taxon>
        <taxon>Metazoa</taxon>
        <taxon>Ecdysozoa</taxon>
        <taxon>Arthropoda</taxon>
        <taxon>Crustacea</taxon>
        <taxon>Branchiopoda</taxon>
        <taxon>Diplostraca</taxon>
        <taxon>Cladocera</taxon>
        <taxon>Anomopoda</taxon>
        <taxon>Daphniidae</taxon>
        <taxon>Daphnia</taxon>
    </lineage>
</organism>
<evidence type="ECO:0000313" key="1">
    <source>
        <dbReference type="EMBL" id="KAK4010534.1"/>
    </source>
</evidence>
<reference evidence="1 2" key="1">
    <citation type="journal article" date="2023" name="Nucleic Acids Res.">
        <title>The hologenome of Daphnia magna reveals possible DNA methylation and microbiome-mediated evolution of the host genome.</title>
        <authorList>
            <person name="Chaturvedi A."/>
            <person name="Li X."/>
            <person name="Dhandapani V."/>
            <person name="Marshall H."/>
            <person name="Kissane S."/>
            <person name="Cuenca-Cambronero M."/>
            <person name="Asole G."/>
            <person name="Calvet F."/>
            <person name="Ruiz-Romero M."/>
            <person name="Marangio P."/>
            <person name="Guigo R."/>
            <person name="Rago D."/>
            <person name="Mirbahai L."/>
            <person name="Eastwood N."/>
            <person name="Colbourne J.K."/>
            <person name="Zhou J."/>
            <person name="Mallon E."/>
            <person name="Orsini L."/>
        </authorList>
    </citation>
    <scope>NUCLEOTIDE SEQUENCE [LARGE SCALE GENOMIC DNA]</scope>
    <source>
        <strain evidence="1">LRV0_1</strain>
    </source>
</reference>
<gene>
    <name evidence="1" type="ORF">OUZ56_019678</name>
</gene>
<protein>
    <submittedName>
        <fullName evidence="1">Uncharacterized protein</fullName>
    </submittedName>
</protein>
<name>A0ABQ9ZC94_9CRUS</name>